<feature type="compositionally biased region" description="Basic and acidic residues" evidence="1">
    <location>
        <begin position="113"/>
        <end position="125"/>
    </location>
</feature>
<reference evidence="2 3" key="1">
    <citation type="journal article" date="2019" name="Mol. Ecol. Resour.">
        <title>Chromosome-level genome assembly of Triplophysa tibetana, a fish adapted to the harsh high-altitude environment of the Tibetan Plateau.</title>
        <authorList>
            <person name="Yang X."/>
            <person name="Liu H."/>
            <person name="Ma Z."/>
            <person name="Zou Y."/>
            <person name="Zou M."/>
            <person name="Mao Y."/>
            <person name="Li X."/>
            <person name="Wang H."/>
            <person name="Chen T."/>
            <person name="Wang W."/>
            <person name="Yang R."/>
        </authorList>
    </citation>
    <scope>NUCLEOTIDE SEQUENCE [LARGE SCALE GENOMIC DNA]</scope>
    <source>
        <strain evidence="2">TTIB1903HZAU</strain>
        <tissue evidence="2">Muscle</tissue>
    </source>
</reference>
<accession>A0A5A9PNS2</accession>
<sequence>MCVRPYASPGREVGFAGHSPVECAIVCTYNRGERKNSVSKWAPSPKKGPALVTRQYRPIRAVAVEVRARCCSPWGLPVSVPSREKVADGGEVSPSTSASGVPPVGAQEPEPMGIEKLDGTSRDMEELGGTSRGVDALGGTSRDMGRLGRSSRDMGELG</sequence>
<evidence type="ECO:0000313" key="3">
    <source>
        <dbReference type="Proteomes" id="UP000324632"/>
    </source>
</evidence>
<name>A0A5A9PNS2_9TELE</name>
<keyword evidence="3" id="KW-1185">Reference proteome</keyword>
<feature type="region of interest" description="Disordered" evidence="1">
    <location>
        <begin position="81"/>
        <end position="158"/>
    </location>
</feature>
<protein>
    <submittedName>
        <fullName evidence="2">Uncharacterized protein</fullName>
    </submittedName>
</protein>
<organism evidence="2 3">
    <name type="scientific">Triplophysa tibetana</name>
    <dbReference type="NCBI Taxonomy" id="1572043"/>
    <lineage>
        <taxon>Eukaryota</taxon>
        <taxon>Metazoa</taxon>
        <taxon>Chordata</taxon>
        <taxon>Craniata</taxon>
        <taxon>Vertebrata</taxon>
        <taxon>Euteleostomi</taxon>
        <taxon>Actinopterygii</taxon>
        <taxon>Neopterygii</taxon>
        <taxon>Teleostei</taxon>
        <taxon>Ostariophysi</taxon>
        <taxon>Cypriniformes</taxon>
        <taxon>Nemacheilidae</taxon>
        <taxon>Triplophysa</taxon>
    </lineage>
</organism>
<dbReference type="EMBL" id="SOYY01000003">
    <property type="protein sequence ID" value="KAA0723493.1"/>
    <property type="molecule type" value="Genomic_DNA"/>
</dbReference>
<dbReference type="Proteomes" id="UP000324632">
    <property type="component" value="Chromosome 3"/>
</dbReference>
<evidence type="ECO:0000313" key="2">
    <source>
        <dbReference type="EMBL" id="KAA0723493.1"/>
    </source>
</evidence>
<gene>
    <name evidence="2" type="ORF">E1301_Tti003392</name>
</gene>
<evidence type="ECO:0000256" key="1">
    <source>
        <dbReference type="SAM" id="MobiDB-lite"/>
    </source>
</evidence>
<dbReference type="AlphaFoldDB" id="A0A5A9PNS2"/>
<proteinExistence type="predicted"/>
<feature type="compositionally biased region" description="Basic and acidic residues" evidence="1">
    <location>
        <begin position="143"/>
        <end position="158"/>
    </location>
</feature>
<comment type="caution">
    <text evidence="2">The sequence shown here is derived from an EMBL/GenBank/DDBJ whole genome shotgun (WGS) entry which is preliminary data.</text>
</comment>